<organism evidence="2 3">
    <name type="scientific">Paractinoplanes deccanensis</name>
    <dbReference type="NCBI Taxonomy" id="113561"/>
    <lineage>
        <taxon>Bacteria</taxon>
        <taxon>Bacillati</taxon>
        <taxon>Actinomycetota</taxon>
        <taxon>Actinomycetes</taxon>
        <taxon>Micromonosporales</taxon>
        <taxon>Micromonosporaceae</taxon>
        <taxon>Paractinoplanes</taxon>
    </lineage>
</organism>
<name>A0ABQ3YIT5_9ACTN</name>
<keyword evidence="1" id="KW-1133">Transmembrane helix</keyword>
<evidence type="ECO:0000313" key="3">
    <source>
        <dbReference type="Proteomes" id="UP000609879"/>
    </source>
</evidence>
<proteinExistence type="predicted"/>
<reference evidence="2 3" key="1">
    <citation type="submission" date="2021-01" db="EMBL/GenBank/DDBJ databases">
        <title>Whole genome shotgun sequence of Actinoplanes deccanensis NBRC 13994.</title>
        <authorList>
            <person name="Komaki H."/>
            <person name="Tamura T."/>
        </authorList>
    </citation>
    <scope>NUCLEOTIDE SEQUENCE [LARGE SCALE GENOMIC DNA]</scope>
    <source>
        <strain evidence="2 3">NBRC 13994</strain>
    </source>
</reference>
<keyword evidence="1" id="KW-0472">Membrane</keyword>
<evidence type="ECO:0000313" key="2">
    <source>
        <dbReference type="EMBL" id="GID79908.1"/>
    </source>
</evidence>
<gene>
    <name evidence="2" type="ORF">Ade02nite_85490</name>
</gene>
<keyword evidence="3" id="KW-1185">Reference proteome</keyword>
<accession>A0ABQ3YIT5</accession>
<comment type="caution">
    <text evidence="2">The sequence shown here is derived from an EMBL/GenBank/DDBJ whole genome shotgun (WGS) entry which is preliminary data.</text>
</comment>
<evidence type="ECO:0000256" key="1">
    <source>
        <dbReference type="SAM" id="Phobius"/>
    </source>
</evidence>
<dbReference type="Proteomes" id="UP000609879">
    <property type="component" value="Unassembled WGS sequence"/>
</dbReference>
<dbReference type="RefSeq" id="WP_203776693.1">
    <property type="nucleotide sequence ID" value="NZ_BAAABO010000001.1"/>
</dbReference>
<feature type="transmembrane region" description="Helical" evidence="1">
    <location>
        <begin position="49"/>
        <end position="69"/>
    </location>
</feature>
<keyword evidence="1" id="KW-0812">Transmembrane</keyword>
<protein>
    <submittedName>
        <fullName evidence="2">Uncharacterized protein</fullName>
    </submittedName>
</protein>
<sequence length="351" mass="38035">MSGEELDRLVHDADPYRRDVICGLDGAEHALLEEIMSEPVRRTPRWRGLAAAVAAAAAVTGVLVASAVVRDRPETGRAAPVPAQEAPAPLEFAAAVRRAAEKNPRLLIDQPGWKVTHVYGFAEKDGTIAFQDGGGRGLEMNWYPADQYNGYYKDRLAVSPPVATRVDGWAGARFTYSNSDFAIMLEPRDGVFAELRSAGGAWTLTSLGEVVADIKRVDVDTWLKALPPEIVTPGKEDEAAKKILADVPVPPGFDVAALKGFGTNDPYQFGAQVTGRVACAWIAEWRRAEQAGDDPARQKATDALRGSHQWKVLHDMNDEGDYPEVLWEYADRTVAGNPPSAEEVDQGLGCS</sequence>
<dbReference type="EMBL" id="BOMI01000181">
    <property type="protein sequence ID" value="GID79908.1"/>
    <property type="molecule type" value="Genomic_DNA"/>
</dbReference>